<evidence type="ECO:0000313" key="2">
    <source>
        <dbReference type="EMBL" id="GAC94427.1"/>
    </source>
</evidence>
<dbReference type="AlphaFoldDB" id="R9P095"/>
<evidence type="ECO:0000256" key="1">
    <source>
        <dbReference type="SAM" id="MobiDB-lite"/>
    </source>
</evidence>
<dbReference type="RefSeq" id="XP_012188014.1">
    <property type="nucleotide sequence ID" value="XM_012332624.1"/>
</dbReference>
<proteinExistence type="predicted"/>
<protein>
    <submittedName>
        <fullName evidence="2">Uncharacterized protein</fullName>
    </submittedName>
</protein>
<sequence length="311" mass="34854">MAMDIAMRDAAPSSPELLSELYSHRGADRTASGSDDVGSSSSSSTYDSVVDGDRPAPGSRSPWRLPSLLPARKGPDAHTLTPIYTDSAGIEWGPYRLSPDRFQLNYYPPTIPTLSHLYRPDGTVSMEFIPYPAGKQFPWSPIVYRPEPEVLQNLHSLIVGHLRKVGWSARSIVPDQKLFREGMWLWPPLERYRNSLQMPSRMLEGKLLRIPGTRLRRAIKTHKNLFMLKIQTAEGIRHVLATTTNKAHIFTPVYTGREGNSKLWLFYERRWNAFTASSGRSGTAFLGAMFLPKGTESLLLDSGDMKVLLPG</sequence>
<feature type="region of interest" description="Disordered" evidence="1">
    <location>
        <begin position="1"/>
        <end position="71"/>
    </location>
</feature>
<feature type="compositionally biased region" description="Low complexity" evidence="1">
    <location>
        <begin position="10"/>
        <end position="21"/>
    </location>
</feature>
<organism evidence="2 3">
    <name type="scientific">Pseudozyma hubeiensis (strain SY62)</name>
    <name type="common">Yeast</name>
    <dbReference type="NCBI Taxonomy" id="1305764"/>
    <lineage>
        <taxon>Eukaryota</taxon>
        <taxon>Fungi</taxon>
        <taxon>Dikarya</taxon>
        <taxon>Basidiomycota</taxon>
        <taxon>Ustilaginomycotina</taxon>
        <taxon>Ustilaginomycetes</taxon>
        <taxon>Ustilaginales</taxon>
        <taxon>Ustilaginaceae</taxon>
        <taxon>Pseudozyma</taxon>
    </lineage>
</organism>
<evidence type="ECO:0000313" key="3">
    <source>
        <dbReference type="Proteomes" id="UP000014071"/>
    </source>
</evidence>
<dbReference type="HOGENOM" id="CLU_894668_0_0_1"/>
<dbReference type="OrthoDB" id="2556295at2759"/>
<reference evidence="3" key="1">
    <citation type="journal article" date="2013" name="Genome Announc.">
        <title>Draft genome sequence of the basidiomycetous yeast-like fungus Pseudozyma hubeiensis SY62, which produces an abundant amount of the biosurfactant mannosylerythritol lipids.</title>
        <authorList>
            <person name="Konishi M."/>
            <person name="Hatada Y."/>
            <person name="Horiuchi J."/>
        </authorList>
    </citation>
    <scope>NUCLEOTIDE SEQUENCE [LARGE SCALE GENOMIC DNA]</scope>
    <source>
        <strain evidence="3">SY62</strain>
    </source>
</reference>
<dbReference type="EMBL" id="DF238784">
    <property type="protein sequence ID" value="GAC94427.1"/>
    <property type="molecule type" value="Genomic_DNA"/>
</dbReference>
<feature type="compositionally biased region" description="Low complexity" evidence="1">
    <location>
        <begin position="32"/>
        <end position="49"/>
    </location>
</feature>
<accession>R9P095</accession>
<dbReference type="Proteomes" id="UP000014071">
    <property type="component" value="Unassembled WGS sequence"/>
</dbReference>
<gene>
    <name evidence="2" type="ORF">PHSY_001998</name>
</gene>
<dbReference type="GeneID" id="24107293"/>
<name>R9P095_PSEHS</name>
<keyword evidence="3" id="KW-1185">Reference proteome</keyword>